<feature type="compositionally biased region" description="Acidic residues" evidence="4">
    <location>
        <begin position="545"/>
        <end position="578"/>
    </location>
</feature>
<comment type="caution">
    <text evidence="5">The sequence shown here is derived from an EMBL/GenBank/DDBJ whole genome shotgun (WGS) entry which is preliminary data.</text>
</comment>
<evidence type="ECO:0000313" key="5">
    <source>
        <dbReference type="EMBL" id="GHP07387.1"/>
    </source>
</evidence>
<feature type="region of interest" description="Disordered" evidence="4">
    <location>
        <begin position="519"/>
        <end position="654"/>
    </location>
</feature>
<evidence type="ECO:0000256" key="3">
    <source>
        <dbReference type="ARBA" id="ARBA00023242"/>
    </source>
</evidence>
<proteinExistence type="inferred from homology"/>
<feature type="compositionally biased region" description="Acidic residues" evidence="4">
    <location>
        <begin position="325"/>
        <end position="334"/>
    </location>
</feature>
<reference evidence="5" key="1">
    <citation type="submission" date="2020-10" db="EMBL/GenBank/DDBJ databases">
        <title>Unveiling of a novel bifunctional photoreceptor, Dualchrome1, isolated from a cosmopolitan green alga.</title>
        <authorList>
            <person name="Suzuki S."/>
            <person name="Kawachi M."/>
        </authorList>
    </citation>
    <scope>NUCLEOTIDE SEQUENCE</scope>
    <source>
        <strain evidence="5">NIES 2893</strain>
    </source>
</reference>
<dbReference type="InterPro" id="IPR019163">
    <property type="entry name" value="THO_Thoc5"/>
</dbReference>
<dbReference type="AlphaFoldDB" id="A0A830HQY3"/>
<feature type="region of interest" description="Disordered" evidence="4">
    <location>
        <begin position="315"/>
        <end position="361"/>
    </location>
</feature>
<dbReference type="GO" id="GO:0006406">
    <property type="term" value="P:mRNA export from nucleus"/>
    <property type="evidence" value="ECO:0007669"/>
    <property type="project" value="TreeGrafter"/>
</dbReference>
<sequence>MSAASQSGSHIRALQSLVSSISSLESLLGSQHEGVPITRLRSLVSSGALSLSALKSHIRHSHDTFESASLLLAAQRRYVNDAQLDLDNKLFEKGHFARAVTTTLDFHSAVSDADVGLLDEEAFLATEKGAAAKKAAEEAARSAHGEEAEEARRHVIGLARHEFELAARKDLVQQRLTMQQEKLKLTAQIASEKSYHSTMDESLRAIHSASVPLQDTLAANGGTTVKQSKDAAAAAAAATTTTTTAMAGVLSTSAKRQRNSAVTSLPLPLYVAYSQLVALKEAIGMPSLSAIDIKGDADAAVAYARDALARAGNGDGAVGATAPAVDDEPEDEEAGTTRRPAKRAKSASAAAAGGTSLSDQDAGLDSMHPLRVCFTLSTGPSASLEISLAWCEQHGVAYAGIEGNPPNGARLLHAVFPGDVGAAYPLSSRATALPGLPPPGESRIGKSGYRPYHWAQHLCSLDVLPNLPVTIGADSPAAWDEAAATARRQRRAETIVAALTERVSAEGTLKSILAALAGGTVPPAAGDETLPDPRSQLRDFREVAGVDEEGGEDDADEDDEEMEEGEEEEGELLEDGEAPEPTPAADGEASAAAAAATKAAAPATARVGGEDGEDGEIDEDDGDEEMEGGEEEEGELLEDGEAPEPTPAAEGGASVAAAAAAAAKAAAATTRVTTRCFRARVVPPPQGLAALPELSISLSIPAEYPAMPPTLKLILTPPAQSISGSSTMMSQALLASFRDDVRQMALEANVQCVRDCTSDIDVQAVAQAKAEAAKAAELGLESWPAALASLQARMAAFAPPKDLLARQLAHVLRCFDVLSEDVARRAGGGRGLRRRGRERRLGFLDGEHR</sequence>
<dbReference type="GO" id="GO:0000445">
    <property type="term" value="C:THO complex part of transcription export complex"/>
    <property type="evidence" value="ECO:0007669"/>
    <property type="project" value="TreeGrafter"/>
</dbReference>
<feature type="compositionally biased region" description="Basic and acidic residues" evidence="4">
    <location>
        <begin position="535"/>
        <end position="544"/>
    </location>
</feature>
<keyword evidence="6" id="KW-1185">Reference proteome</keyword>
<gene>
    <name evidence="5" type="ORF">PPROV_000612900</name>
</gene>
<feature type="compositionally biased region" description="Acidic residues" evidence="4">
    <location>
        <begin position="610"/>
        <end position="642"/>
    </location>
</feature>
<evidence type="ECO:0000256" key="1">
    <source>
        <dbReference type="ARBA" id="ARBA00004123"/>
    </source>
</evidence>
<evidence type="ECO:0000313" key="6">
    <source>
        <dbReference type="Proteomes" id="UP000660262"/>
    </source>
</evidence>
<dbReference type="EMBL" id="BNJQ01000016">
    <property type="protein sequence ID" value="GHP07387.1"/>
    <property type="molecule type" value="Genomic_DNA"/>
</dbReference>
<name>A0A830HQY3_9CHLO</name>
<dbReference type="Pfam" id="PF09766">
    <property type="entry name" value="FmiP_Thoc5"/>
    <property type="match status" value="1"/>
</dbReference>
<protein>
    <submittedName>
        <fullName evidence="5">Uncharacterized protein</fullName>
    </submittedName>
</protein>
<dbReference type="PANTHER" id="PTHR13375">
    <property type="entry name" value="FMS INTERACTING PROTEIN"/>
    <property type="match status" value="1"/>
</dbReference>
<organism evidence="5 6">
    <name type="scientific">Pycnococcus provasolii</name>
    <dbReference type="NCBI Taxonomy" id="41880"/>
    <lineage>
        <taxon>Eukaryota</taxon>
        <taxon>Viridiplantae</taxon>
        <taxon>Chlorophyta</taxon>
        <taxon>Pseudoscourfieldiophyceae</taxon>
        <taxon>Pseudoscourfieldiales</taxon>
        <taxon>Pycnococcaceae</taxon>
        <taxon>Pycnococcus</taxon>
    </lineage>
</organism>
<evidence type="ECO:0000256" key="4">
    <source>
        <dbReference type="SAM" id="MobiDB-lite"/>
    </source>
</evidence>
<dbReference type="PANTHER" id="PTHR13375:SF3">
    <property type="entry name" value="THO COMPLEX SUBUNIT 5 HOMOLOG"/>
    <property type="match status" value="1"/>
</dbReference>
<comment type="subcellular location">
    <subcellularLocation>
        <location evidence="1">Nucleus</location>
    </subcellularLocation>
</comment>
<evidence type="ECO:0000256" key="2">
    <source>
        <dbReference type="ARBA" id="ARBA00008044"/>
    </source>
</evidence>
<comment type="similarity">
    <text evidence="2">Belongs to the THOC5 family.</text>
</comment>
<dbReference type="OrthoDB" id="20582at2759"/>
<dbReference type="GO" id="GO:0003729">
    <property type="term" value="F:mRNA binding"/>
    <property type="evidence" value="ECO:0007669"/>
    <property type="project" value="TreeGrafter"/>
</dbReference>
<dbReference type="Proteomes" id="UP000660262">
    <property type="component" value="Unassembled WGS sequence"/>
</dbReference>
<accession>A0A830HQY3</accession>
<feature type="compositionally biased region" description="Low complexity" evidence="4">
    <location>
        <begin position="346"/>
        <end position="356"/>
    </location>
</feature>
<feature type="compositionally biased region" description="Low complexity" evidence="4">
    <location>
        <begin position="583"/>
        <end position="605"/>
    </location>
</feature>
<keyword evidence="3" id="KW-0539">Nucleus</keyword>